<dbReference type="RefSeq" id="WP_083501395.1">
    <property type="nucleotide sequence ID" value="NZ_CATZLL010000015.1"/>
</dbReference>
<name>A0ABM9K967_9RALS</name>
<dbReference type="Proteomes" id="UP001189757">
    <property type="component" value="Unassembled WGS sequence"/>
</dbReference>
<gene>
    <name evidence="1" type="ORF">LMG18101_04236</name>
</gene>
<reference evidence="1 2" key="1">
    <citation type="submission" date="2023-07" db="EMBL/GenBank/DDBJ databases">
        <authorList>
            <person name="Peeters C."/>
        </authorList>
    </citation>
    <scope>NUCLEOTIDE SEQUENCE [LARGE SCALE GENOMIC DNA]</scope>
    <source>
        <strain evidence="1 2">LMG 18101</strain>
    </source>
</reference>
<dbReference type="InterPro" id="IPR008727">
    <property type="entry name" value="PAAR_motif"/>
</dbReference>
<dbReference type="Pfam" id="PF05488">
    <property type="entry name" value="PAAR_motif"/>
    <property type="match status" value="1"/>
</dbReference>
<proteinExistence type="predicted"/>
<protein>
    <recommendedName>
        <fullName evidence="3">PAAR domain-containing protein</fullName>
    </recommendedName>
</protein>
<evidence type="ECO:0000313" key="1">
    <source>
        <dbReference type="EMBL" id="CAJ0820298.1"/>
    </source>
</evidence>
<sequence length="179" mass="18638">MSRACAVIGDRTTTGGVIITGGGGSFMTIDGKAAALWGDVATCPACKSTGKITGETFPIQTVQGVPVARHNDLVLCKCPKKPRLIAPGVNMVADEVHGSSNSGTAGPAAEPMAFATHAYDQRAQLLDAETQKPLAGKRYRMTWSGGTVEGITSASGHTMPVRSDQAETAEIHILTDEER</sequence>
<comment type="caution">
    <text evidence="1">The sequence shown here is derived from an EMBL/GenBank/DDBJ whole genome shotgun (WGS) entry which is preliminary data.</text>
</comment>
<evidence type="ECO:0000313" key="2">
    <source>
        <dbReference type="Proteomes" id="UP001189757"/>
    </source>
</evidence>
<accession>A0ABM9K967</accession>
<keyword evidence="2" id="KW-1185">Reference proteome</keyword>
<dbReference type="CDD" id="cd14744">
    <property type="entry name" value="PAAR_CT_2"/>
    <property type="match status" value="1"/>
</dbReference>
<evidence type="ECO:0008006" key="3">
    <source>
        <dbReference type="Google" id="ProtNLM"/>
    </source>
</evidence>
<dbReference type="EMBL" id="CATZLL010000015">
    <property type="protein sequence ID" value="CAJ0820298.1"/>
    <property type="molecule type" value="Genomic_DNA"/>
</dbReference>
<organism evidence="1 2">
    <name type="scientific">Ralstonia flaminis</name>
    <dbReference type="NCBI Taxonomy" id="3058597"/>
    <lineage>
        <taxon>Bacteria</taxon>
        <taxon>Pseudomonadati</taxon>
        <taxon>Pseudomonadota</taxon>
        <taxon>Betaproteobacteria</taxon>
        <taxon>Burkholderiales</taxon>
        <taxon>Burkholderiaceae</taxon>
        <taxon>Ralstonia</taxon>
    </lineage>
</organism>